<sequence length="823" mass="93074">MVTRKTFIGLVVVLVQTVAIISAAPSETASLQGLVQRLLPKSYHNAFDFQLVSDIPQPSADNKYDVYRVSNKKVKNGPSILIEGATLSALGAGLKYYLDQAGQVELTWSGNRFDELPRVPPQVPDLELDTGNVVTTGHVRGSIVPHRYYTNVVSFGYQFVFWDWKRWEREIDWMMLNGINMLPAMVGQEYVFRQFFYNLNLTDADLFPFLTGPAFMPWQRMGNLQGSWNHELTHTSAANELVYKNKWIDTQWDLQKLILARLQDFDITAVLPAFQAFVPYSLVAKYPNNVFGNSSDWSFFPEQYTNVTYVSPTDPLFSDLSAQFLDLQQKLNGGYTSHYYLLDLYNELVPECATPTCLKAITISVTKALQRVDKDAVWTMQGWFLQDTTIWTPEATQAYFQGIRDADGTPFIFDLASDSLPVWNTNEGFYGFDFGWSLINNYGAAQGLFGKLPELFTLPFTAYNEYPGNLKGMGVTAEGINNNEYLYETLLDLPWHDPKATINQTRHLELFVRRRYGASLATPSVQDAFHKLSKTVWDCQTGQPSQSKSYIEKLPNLNMTDDGWLGTIFWYDKTTVVQAWSQLVQESALFSKKHAKVPSSFKFDLVDTTREVLLATVFPAIHGALVDSYQSNDVSKVQAYGRQLVSLIHDADLLLNTHELFSFGSWVQAARDSRNPLRTRQSFESFESDHSSSGPGVAGYEQFLESNARDIVTWWGPEGTGPPGSLPDYASKQWGGLINSFYLPRWQLFIQQLEKAAADRKPWNRDDYITKNLAREAIWQAQIWGHQKGETKTTNGQDPVKVVQELSARWGALAVKIAAGGKP</sequence>
<dbReference type="InterPro" id="IPR024733">
    <property type="entry name" value="NAGLU_tim-barrel"/>
</dbReference>
<dbReference type="InterPro" id="IPR024240">
    <property type="entry name" value="NAGLU_N"/>
</dbReference>
<comment type="caution">
    <text evidence="6">The sequence shown here is derived from an EMBL/GenBank/DDBJ whole genome shotgun (WGS) entry which is preliminary data.</text>
</comment>
<dbReference type="Gene3D" id="1.20.120.670">
    <property type="entry name" value="N-acetyl-b-d-glucoasminidase"/>
    <property type="match status" value="1"/>
</dbReference>
<dbReference type="Pfam" id="PF12971">
    <property type="entry name" value="NAGLU_N"/>
    <property type="match status" value="1"/>
</dbReference>
<reference evidence="6" key="2">
    <citation type="journal article" date="2022" name="Microbiol. Resour. Announc.">
        <title>Whole-Genome Sequence of Entomortierella parvispora E1425, a Mucoromycotan Fungus Associated with Burkholderiaceae-Related Endosymbiotic Bacteria.</title>
        <authorList>
            <person name="Herlambang A."/>
            <person name="Guo Y."/>
            <person name="Takashima Y."/>
            <person name="Narisawa K."/>
            <person name="Ohta H."/>
            <person name="Nishizawa T."/>
        </authorList>
    </citation>
    <scope>NUCLEOTIDE SEQUENCE</scope>
    <source>
        <strain evidence="6">E1425</strain>
    </source>
</reference>
<dbReference type="PANTHER" id="PTHR12872:SF1">
    <property type="entry name" value="ALPHA-N-ACETYLGLUCOSAMINIDASE"/>
    <property type="match status" value="1"/>
</dbReference>
<dbReference type="InterPro" id="IPR007781">
    <property type="entry name" value="NAGLU"/>
</dbReference>
<organism evidence="6 7">
    <name type="scientific">Entomortierella parvispora</name>
    <dbReference type="NCBI Taxonomy" id="205924"/>
    <lineage>
        <taxon>Eukaryota</taxon>
        <taxon>Fungi</taxon>
        <taxon>Fungi incertae sedis</taxon>
        <taxon>Mucoromycota</taxon>
        <taxon>Mortierellomycotina</taxon>
        <taxon>Mortierellomycetes</taxon>
        <taxon>Mortierellales</taxon>
        <taxon>Mortierellaceae</taxon>
        <taxon>Entomortierella</taxon>
    </lineage>
</organism>
<dbReference type="GO" id="GO:0016787">
    <property type="term" value="F:hydrolase activity"/>
    <property type="evidence" value="ECO:0007669"/>
    <property type="project" value="UniProtKB-KW"/>
</dbReference>
<protein>
    <submittedName>
        <fullName evidence="6">Alpha-N-acetylglucosaminidase</fullName>
    </submittedName>
</protein>
<keyword evidence="2" id="KW-0732">Signal</keyword>
<dbReference type="AlphaFoldDB" id="A0A9P3M204"/>
<proteinExistence type="predicted"/>
<evidence type="ECO:0000256" key="1">
    <source>
        <dbReference type="ARBA" id="ARBA00022801"/>
    </source>
</evidence>
<feature type="chain" id="PRO_5040148991" evidence="2">
    <location>
        <begin position="24"/>
        <end position="823"/>
    </location>
</feature>
<evidence type="ECO:0000259" key="4">
    <source>
        <dbReference type="Pfam" id="PF12971"/>
    </source>
</evidence>
<evidence type="ECO:0000259" key="5">
    <source>
        <dbReference type="Pfam" id="PF12972"/>
    </source>
</evidence>
<keyword evidence="7" id="KW-1185">Reference proteome</keyword>
<evidence type="ECO:0000313" key="6">
    <source>
        <dbReference type="EMBL" id="GJJ78939.1"/>
    </source>
</evidence>
<accession>A0A9P3M204</accession>
<gene>
    <name evidence="6" type="ORF">EMPS_11298</name>
</gene>
<name>A0A9P3M204_9FUNG</name>
<dbReference type="Gene3D" id="3.30.379.10">
    <property type="entry name" value="Chitobiase/beta-hexosaminidase domain 2-like"/>
    <property type="match status" value="1"/>
</dbReference>
<dbReference type="Pfam" id="PF12972">
    <property type="entry name" value="NAGLU_C"/>
    <property type="match status" value="1"/>
</dbReference>
<feature type="domain" description="Alpha-N-acetylglucosaminidase tim-barrel" evidence="3">
    <location>
        <begin position="147"/>
        <end position="496"/>
    </location>
</feature>
<dbReference type="InterPro" id="IPR024732">
    <property type="entry name" value="NAGLU_C"/>
</dbReference>
<evidence type="ECO:0000256" key="2">
    <source>
        <dbReference type="SAM" id="SignalP"/>
    </source>
</evidence>
<feature type="domain" description="Alpha-N-acetylglucosaminidase N-terminal" evidence="4">
    <location>
        <begin position="31"/>
        <end position="119"/>
    </location>
</feature>
<evidence type="ECO:0000313" key="7">
    <source>
        <dbReference type="Proteomes" id="UP000827284"/>
    </source>
</evidence>
<dbReference type="OrthoDB" id="64736at2759"/>
<feature type="domain" description="Alpha-N-acetylglucosaminidase C-terminal" evidence="5">
    <location>
        <begin position="509"/>
        <end position="807"/>
    </location>
</feature>
<dbReference type="Pfam" id="PF05089">
    <property type="entry name" value="NAGLU"/>
    <property type="match status" value="1"/>
</dbReference>
<dbReference type="PANTHER" id="PTHR12872">
    <property type="entry name" value="ALPHA-N-ACETYLGLUCOSAMINIDASE"/>
    <property type="match status" value="1"/>
</dbReference>
<dbReference type="InterPro" id="IPR029018">
    <property type="entry name" value="Hex-like_dom2"/>
</dbReference>
<dbReference type="EMBL" id="BQFW01000015">
    <property type="protein sequence ID" value="GJJ78939.1"/>
    <property type="molecule type" value="Genomic_DNA"/>
</dbReference>
<dbReference type="Gene3D" id="3.20.20.80">
    <property type="entry name" value="Glycosidases"/>
    <property type="match status" value="1"/>
</dbReference>
<evidence type="ECO:0000259" key="3">
    <source>
        <dbReference type="Pfam" id="PF05089"/>
    </source>
</evidence>
<keyword evidence="1" id="KW-0378">Hydrolase</keyword>
<feature type="signal peptide" evidence="2">
    <location>
        <begin position="1"/>
        <end position="23"/>
    </location>
</feature>
<reference evidence="6" key="1">
    <citation type="submission" date="2021-11" db="EMBL/GenBank/DDBJ databases">
        <authorList>
            <person name="Herlambang A."/>
            <person name="Guo Y."/>
            <person name="Takashima Y."/>
            <person name="Nishizawa T."/>
        </authorList>
    </citation>
    <scope>NUCLEOTIDE SEQUENCE</scope>
    <source>
        <strain evidence="6">E1425</strain>
    </source>
</reference>
<dbReference type="Proteomes" id="UP000827284">
    <property type="component" value="Unassembled WGS sequence"/>
</dbReference>